<gene>
    <name evidence="7" type="ORF">J8273_7743</name>
</gene>
<dbReference type="SUPFAM" id="SSF51735">
    <property type="entry name" value="NAD(P)-binding Rossmann-fold domains"/>
    <property type="match status" value="1"/>
</dbReference>
<dbReference type="Gene3D" id="3.40.50.720">
    <property type="entry name" value="NAD(P)-binding Rossmann-like Domain"/>
    <property type="match status" value="2"/>
</dbReference>
<dbReference type="InterPro" id="IPR006140">
    <property type="entry name" value="D-isomer_DH_NAD-bd"/>
</dbReference>
<dbReference type="SUPFAM" id="SSF52283">
    <property type="entry name" value="Formate/glycerate dehydrogenase catalytic domain-like"/>
    <property type="match status" value="1"/>
</dbReference>
<evidence type="ECO:0000256" key="4">
    <source>
        <dbReference type="RuleBase" id="RU003719"/>
    </source>
</evidence>
<keyword evidence="2 4" id="KW-0560">Oxidoreductase</keyword>
<dbReference type="InterPro" id="IPR029752">
    <property type="entry name" value="D-isomer_DH_CS1"/>
</dbReference>
<dbReference type="InterPro" id="IPR006139">
    <property type="entry name" value="D-isomer_2_OHA_DH_cat_dom"/>
</dbReference>
<evidence type="ECO:0000259" key="5">
    <source>
        <dbReference type="Pfam" id="PF00389"/>
    </source>
</evidence>
<organism evidence="7 8">
    <name type="scientific">Carpediemonas membranifera</name>
    <dbReference type="NCBI Taxonomy" id="201153"/>
    <lineage>
        <taxon>Eukaryota</taxon>
        <taxon>Metamonada</taxon>
        <taxon>Carpediemonas-like organisms</taxon>
        <taxon>Carpediemonas</taxon>
    </lineage>
</organism>
<dbReference type="Proteomes" id="UP000717585">
    <property type="component" value="Unassembled WGS sequence"/>
</dbReference>
<dbReference type="Pfam" id="PF00389">
    <property type="entry name" value="2-Hacid_dh"/>
    <property type="match status" value="1"/>
</dbReference>
<evidence type="ECO:0000259" key="6">
    <source>
        <dbReference type="Pfam" id="PF02826"/>
    </source>
</evidence>
<sequence length="313" mass="33281">MLVALIDKLEISDGAIEAAKAKLEQNGHSLVVFNSRTTNEGELVSRAENAEAVIFANIPFRESVISRLPKLKMISVAFTGTDLVDVAYCHAHGITVCNASGYSTVPVAELALGMAISALRDFVLSDAATRLSEGRDGRVGQDLRGKTVGIIGTGAIGCYTAQIFKAMGCEVLGFSRTERPDFPGVYAPLDEVLHGSDIVSIHLPLTPVTRGLIGAMELATMKPDAILINTARGPIVDQEALAAALHAGHLAHAAIDVFDIEPPLAQDHPMLGAPRTSLTPHIAYATKQAFERRVEIVVENVVMFANNDPVNVV</sequence>
<keyword evidence="3" id="KW-0520">NAD</keyword>
<feature type="domain" description="D-isomer specific 2-hydroxyacid dehydrogenase NAD-binding" evidence="6">
    <location>
        <begin position="112"/>
        <end position="283"/>
    </location>
</feature>
<evidence type="ECO:0000313" key="7">
    <source>
        <dbReference type="EMBL" id="KAG9390393.1"/>
    </source>
</evidence>
<dbReference type="PRINTS" id="PR00411">
    <property type="entry name" value="PNDRDTASEI"/>
</dbReference>
<name>A0A8J6AWY7_9EUKA</name>
<dbReference type="EMBL" id="JAHDYR010000064">
    <property type="protein sequence ID" value="KAG9390393.1"/>
    <property type="molecule type" value="Genomic_DNA"/>
</dbReference>
<evidence type="ECO:0000256" key="2">
    <source>
        <dbReference type="ARBA" id="ARBA00023002"/>
    </source>
</evidence>
<evidence type="ECO:0000313" key="8">
    <source>
        <dbReference type="Proteomes" id="UP000717585"/>
    </source>
</evidence>
<dbReference type="AlphaFoldDB" id="A0A8J6AWY7"/>
<dbReference type="PROSITE" id="PS00065">
    <property type="entry name" value="D_2_HYDROXYACID_DH_1"/>
    <property type="match status" value="1"/>
</dbReference>
<dbReference type="PANTHER" id="PTHR43761:SF1">
    <property type="entry name" value="D-ISOMER SPECIFIC 2-HYDROXYACID DEHYDROGENASE CATALYTIC DOMAIN-CONTAINING PROTEIN-RELATED"/>
    <property type="match status" value="1"/>
</dbReference>
<dbReference type="InterPro" id="IPR029753">
    <property type="entry name" value="D-isomer_DH_CS"/>
</dbReference>
<evidence type="ECO:0000256" key="1">
    <source>
        <dbReference type="ARBA" id="ARBA00005854"/>
    </source>
</evidence>
<dbReference type="GO" id="GO:0051287">
    <property type="term" value="F:NAD binding"/>
    <property type="evidence" value="ECO:0007669"/>
    <property type="project" value="InterPro"/>
</dbReference>
<dbReference type="PROSITE" id="PS00671">
    <property type="entry name" value="D_2_HYDROXYACID_DH_3"/>
    <property type="match status" value="1"/>
</dbReference>
<dbReference type="OrthoDB" id="28764at2759"/>
<protein>
    <submittedName>
        <fullName evidence="7">D-isomer specific 2-hydroxyacid dehydrogenase, NAD binding domain</fullName>
    </submittedName>
</protein>
<dbReference type="InterPro" id="IPR050418">
    <property type="entry name" value="D-iso_2-hydroxyacid_DH_PdxB"/>
</dbReference>
<dbReference type="InterPro" id="IPR036291">
    <property type="entry name" value="NAD(P)-bd_dom_sf"/>
</dbReference>
<feature type="domain" description="D-isomer specific 2-hydroxyacid dehydrogenase catalytic" evidence="5">
    <location>
        <begin position="17"/>
        <end position="311"/>
    </location>
</feature>
<accession>A0A8J6AWY7</accession>
<comment type="similarity">
    <text evidence="1 4">Belongs to the D-isomer specific 2-hydroxyacid dehydrogenase family.</text>
</comment>
<reference evidence="7" key="1">
    <citation type="submission" date="2021-05" db="EMBL/GenBank/DDBJ databases">
        <title>A free-living protist that lacks canonical eukaryotic 1 DNA replication and segregation systems.</title>
        <authorList>
            <person name="Salas-Leiva D.E."/>
            <person name="Tromer E.C."/>
            <person name="Curtis B.A."/>
            <person name="Jerlstrom-Hultqvist J."/>
            <person name="Kolisko M."/>
            <person name="Yi Z."/>
            <person name="Salas-Leiva J.S."/>
            <person name="Gallot-Lavallee L."/>
            <person name="Kops G.J.P.L."/>
            <person name="Archibald J.M."/>
            <person name="Simpson A.G.B."/>
            <person name="Roger A.J."/>
        </authorList>
    </citation>
    <scope>NUCLEOTIDE SEQUENCE</scope>
    <source>
        <strain evidence="7">BICM</strain>
    </source>
</reference>
<keyword evidence="8" id="KW-1185">Reference proteome</keyword>
<proteinExistence type="inferred from homology"/>
<dbReference type="GO" id="GO:0016616">
    <property type="term" value="F:oxidoreductase activity, acting on the CH-OH group of donors, NAD or NADP as acceptor"/>
    <property type="evidence" value="ECO:0007669"/>
    <property type="project" value="InterPro"/>
</dbReference>
<comment type="caution">
    <text evidence="7">The sequence shown here is derived from an EMBL/GenBank/DDBJ whole genome shotgun (WGS) entry which is preliminary data.</text>
</comment>
<dbReference type="PANTHER" id="PTHR43761">
    <property type="entry name" value="D-ISOMER SPECIFIC 2-HYDROXYACID DEHYDROGENASE FAMILY PROTEIN (AFU_ORTHOLOGUE AFUA_1G13630)"/>
    <property type="match status" value="1"/>
</dbReference>
<evidence type="ECO:0000256" key="3">
    <source>
        <dbReference type="ARBA" id="ARBA00023027"/>
    </source>
</evidence>
<dbReference type="Pfam" id="PF02826">
    <property type="entry name" value="2-Hacid_dh_C"/>
    <property type="match status" value="1"/>
</dbReference>
<dbReference type="PROSITE" id="PS00670">
    <property type="entry name" value="D_2_HYDROXYACID_DH_2"/>
    <property type="match status" value="1"/>
</dbReference>